<dbReference type="EMBL" id="AACS02000001">
    <property type="protein sequence ID" value="EAU92318.2"/>
    <property type="molecule type" value="Genomic_DNA"/>
</dbReference>
<reference evidence="2 3" key="1">
    <citation type="journal article" date="2010" name="Proc. Natl. Acad. Sci. U.S.A.">
        <title>Insights into evolution of multicellular fungi from the assembled chromosomes of the mushroom Coprinopsis cinerea (Coprinus cinereus).</title>
        <authorList>
            <person name="Stajich J.E."/>
            <person name="Wilke S.K."/>
            <person name="Ahren D."/>
            <person name="Au C.H."/>
            <person name="Birren B.W."/>
            <person name="Borodovsky M."/>
            <person name="Burns C."/>
            <person name="Canback B."/>
            <person name="Casselton L.A."/>
            <person name="Cheng C.K."/>
            <person name="Deng J."/>
            <person name="Dietrich F.S."/>
            <person name="Fargo D.C."/>
            <person name="Farman M.L."/>
            <person name="Gathman A.C."/>
            <person name="Goldberg J."/>
            <person name="Guigo R."/>
            <person name="Hoegger P.J."/>
            <person name="Hooker J.B."/>
            <person name="Huggins A."/>
            <person name="James T.Y."/>
            <person name="Kamada T."/>
            <person name="Kilaru S."/>
            <person name="Kodira C."/>
            <person name="Kues U."/>
            <person name="Kupfer D."/>
            <person name="Kwan H.S."/>
            <person name="Lomsadze A."/>
            <person name="Li W."/>
            <person name="Lilly W.W."/>
            <person name="Ma L.J."/>
            <person name="Mackey A.J."/>
            <person name="Manning G."/>
            <person name="Martin F."/>
            <person name="Muraguchi H."/>
            <person name="Natvig D.O."/>
            <person name="Palmerini H."/>
            <person name="Ramesh M.A."/>
            <person name="Rehmeyer C.J."/>
            <person name="Roe B.A."/>
            <person name="Shenoy N."/>
            <person name="Stanke M."/>
            <person name="Ter-Hovhannisyan V."/>
            <person name="Tunlid A."/>
            <person name="Velagapudi R."/>
            <person name="Vision T.J."/>
            <person name="Zeng Q."/>
            <person name="Zolan M.E."/>
            <person name="Pukkila P.J."/>
        </authorList>
    </citation>
    <scope>NUCLEOTIDE SEQUENCE [LARGE SCALE GENOMIC DNA]</scope>
    <source>
        <strain evidence="3">Okayama-7 / 130 / ATCC MYA-4618 / FGSC 9003</strain>
    </source>
</reference>
<dbReference type="PANTHER" id="PTHR33321:SF12">
    <property type="entry name" value="PLANT BASIC SECRETORY PROTEIN (BSP) FAMILY PROTEIN"/>
    <property type="match status" value="1"/>
</dbReference>
<name>A8N3B3_COPC7</name>
<organism evidence="2 3">
    <name type="scientific">Coprinopsis cinerea (strain Okayama-7 / 130 / ATCC MYA-4618 / FGSC 9003)</name>
    <name type="common">Inky cap fungus</name>
    <name type="synonym">Hormographiella aspergillata</name>
    <dbReference type="NCBI Taxonomy" id="240176"/>
    <lineage>
        <taxon>Eukaryota</taxon>
        <taxon>Fungi</taxon>
        <taxon>Dikarya</taxon>
        <taxon>Basidiomycota</taxon>
        <taxon>Agaricomycotina</taxon>
        <taxon>Agaricomycetes</taxon>
        <taxon>Agaricomycetidae</taxon>
        <taxon>Agaricales</taxon>
        <taxon>Agaricineae</taxon>
        <taxon>Psathyrellaceae</taxon>
        <taxon>Coprinopsis</taxon>
    </lineage>
</organism>
<dbReference type="eggNOG" id="ENOG502QURC">
    <property type="taxonomic scope" value="Eukaryota"/>
</dbReference>
<feature type="region of interest" description="Disordered" evidence="1">
    <location>
        <begin position="279"/>
        <end position="311"/>
    </location>
</feature>
<dbReference type="GeneID" id="6005787"/>
<dbReference type="STRING" id="240176.A8N3B3"/>
<dbReference type="AlphaFoldDB" id="A8N3B3"/>
<dbReference type="OMA" id="DAGYQHT"/>
<evidence type="ECO:0000313" key="3">
    <source>
        <dbReference type="Proteomes" id="UP000001861"/>
    </source>
</evidence>
<dbReference type="OrthoDB" id="891726at2759"/>
<dbReference type="PANTHER" id="PTHR33321">
    <property type="match status" value="1"/>
</dbReference>
<dbReference type="HOGENOM" id="CLU_062644_1_0_1"/>
<protein>
    <submittedName>
        <fullName evidence="2">NtPRp27</fullName>
    </submittedName>
</protein>
<evidence type="ECO:0000313" key="2">
    <source>
        <dbReference type="EMBL" id="EAU92318.2"/>
    </source>
</evidence>
<dbReference type="RefSeq" id="XP_001829358.2">
    <property type="nucleotide sequence ID" value="XM_001829306.2"/>
</dbReference>
<dbReference type="KEGG" id="cci:CC1G_00537"/>
<proteinExistence type="predicted"/>
<gene>
    <name evidence="2" type="ORF">CC1G_00537</name>
</gene>
<dbReference type="InterPro" id="IPR007541">
    <property type="entry name" value="Uncharacterised_BSP"/>
</dbReference>
<comment type="caution">
    <text evidence="2">The sequence shown here is derived from an EMBL/GenBank/DDBJ whole genome shotgun (WGS) entry which is preliminary data.</text>
</comment>
<dbReference type="VEuPathDB" id="FungiDB:CC1G_00537"/>
<sequence length="311" mass="34877">MECPKIRAGSAQKAPVAVAALLRPPPPILSRFETVGPAPPYYGLGFYPESATQDTAPVAMAPIPPNPNPSWPLPKFNLTIHDIDHEGVEVFLNAVRPKDVLRQAVLASYQWLYTEECPPQLIQELHLILRAMPGVAHATGSSTHKQIHFSLDYIKRIPKDRVAHEITGVLIHEAVHCFQFNAQGTCPGGLVEGIADFVRLKADYAPPHWKPHTTNREWDAGYDTTAYFLAWIESRYGEGTIRELNHCMKDRKYHRRMFKELTGRPVRKLWALYCASMNSGGGEGKEGNSEDEDEDEYDVIDSPQEPIVKSN</sequence>
<dbReference type="Proteomes" id="UP000001861">
    <property type="component" value="Unassembled WGS sequence"/>
</dbReference>
<accession>A8N3B3</accession>
<feature type="compositionally biased region" description="Acidic residues" evidence="1">
    <location>
        <begin position="289"/>
        <end position="299"/>
    </location>
</feature>
<dbReference type="InParanoid" id="A8N3B3"/>
<dbReference type="Pfam" id="PF04450">
    <property type="entry name" value="BSP"/>
    <property type="match status" value="1"/>
</dbReference>
<evidence type="ECO:0000256" key="1">
    <source>
        <dbReference type="SAM" id="MobiDB-lite"/>
    </source>
</evidence>
<keyword evidence="3" id="KW-1185">Reference proteome</keyword>